<dbReference type="EMBL" id="QUWV01000011">
    <property type="protein sequence ID" value="RFD21389.1"/>
    <property type="molecule type" value="Genomic_DNA"/>
</dbReference>
<dbReference type="SUPFAM" id="SSF55785">
    <property type="entry name" value="PYP-like sensor domain (PAS domain)"/>
    <property type="match status" value="1"/>
</dbReference>
<dbReference type="InterPro" id="IPR035965">
    <property type="entry name" value="PAS-like_dom_sf"/>
</dbReference>
<dbReference type="Gene3D" id="3.30.565.10">
    <property type="entry name" value="Histidine kinase-like ATPase, C-terminal domain"/>
    <property type="match status" value="1"/>
</dbReference>
<accession>A0A371Z4K6</accession>
<dbReference type="Proteomes" id="UP000262371">
    <property type="component" value="Unassembled WGS sequence"/>
</dbReference>
<dbReference type="CDD" id="cd00082">
    <property type="entry name" value="HisKA"/>
    <property type="match status" value="1"/>
</dbReference>
<dbReference type="Gene3D" id="1.10.287.130">
    <property type="match status" value="1"/>
</dbReference>
<comment type="catalytic activity">
    <reaction evidence="1">
        <text>ATP + protein L-histidine = ADP + protein N-phospho-L-histidine.</text>
        <dbReference type="EC" id="2.7.13.3"/>
    </reaction>
</comment>
<gene>
    <name evidence="7" type="ORF">DY926_01195</name>
</gene>
<dbReference type="SMART" id="SM00388">
    <property type="entry name" value="HisKA"/>
    <property type="match status" value="1"/>
</dbReference>
<evidence type="ECO:0000313" key="7">
    <source>
        <dbReference type="EMBL" id="RFD21389.1"/>
    </source>
</evidence>
<dbReference type="AlphaFoldDB" id="A0A371Z4K6"/>
<dbReference type="PANTHER" id="PTHR43065:SF42">
    <property type="entry name" value="TWO-COMPONENT SENSOR PPRA"/>
    <property type="match status" value="1"/>
</dbReference>
<dbReference type="InterPro" id="IPR003594">
    <property type="entry name" value="HATPase_dom"/>
</dbReference>
<dbReference type="EC" id="2.7.13.3" evidence="2"/>
<organism evidence="7 8">
    <name type="scientific">Komagataeibacter melaceti</name>
    <dbReference type="NCBI Taxonomy" id="2766577"/>
    <lineage>
        <taxon>Bacteria</taxon>
        <taxon>Pseudomonadati</taxon>
        <taxon>Pseudomonadota</taxon>
        <taxon>Alphaproteobacteria</taxon>
        <taxon>Acetobacterales</taxon>
        <taxon>Acetobacteraceae</taxon>
        <taxon>Komagataeibacter</taxon>
    </lineage>
</organism>
<dbReference type="GO" id="GO:0000155">
    <property type="term" value="F:phosphorelay sensor kinase activity"/>
    <property type="evidence" value="ECO:0007669"/>
    <property type="project" value="InterPro"/>
</dbReference>
<keyword evidence="4" id="KW-0175">Coiled coil</keyword>
<name>A0A371Z4K6_9PROT</name>
<dbReference type="InterPro" id="IPR004358">
    <property type="entry name" value="Sig_transdc_His_kin-like_C"/>
</dbReference>
<keyword evidence="3" id="KW-0597">Phosphoprotein</keyword>
<dbReference type="Pfam" id="PF02518">
    <property type="entry name" value="HATPase_c"/>
    <property type="match status" value="1"/>
</dbReference>
<evidence type="ECO:0000256" key="2">
    <source>
        <dbReference type="ARBA" id="ARBA00012438"/>
    </source>
</evidence>
<proteinExistence type="predicted"/>
<evidence type="ECO:0000256" key="3">
    <source>
        <dbReference type="ARBA" id="ARBA00022553"/>
    </source>
</evidence>
<dbReference type="SUPFAM" id="SSF55874">
    <property type="entry name" value="ATPase domain of HSP90 chaperone/DNA topoisomerase II/histidine kinase"/>
    <property type="match status" value="1"/>
</dbReference>
<keyword evidence="7" id="KW-0808">Transferase</keyword>
<dbReference type="InterPro" id="IPR036097">
    <property type="entry name" value="HisK_dim/P_sf"/>
</dbReference>
<dbReference type="RefSeq" id="WP_116701734.1">
    <property type="nucleotide sequence ID" value="NZ_QUWV01000011.1"/>
</dbReference>
<dbReference type="Pfam" id="PF08448">
    <property type="entry name" value="PAS_4"/>
    <property type="match status" value="1"/>
</dbReference>
<feature type="coiled-coil region" evidence="4">
    <location>
        <begin position="167"/>
        <end position="197"/>
    </location>
</feature>
<evidence type="ECO:0000313" key="8">
    <source>
        <dbReference type="Proteomes" id="UP000262371"/>
    </source>
</evidence>
<evidence type="ECO:0000259" key="5">
    <source>
        <dbReference type="SMART" id="SM00387"/>
    </source>
</evidence>
<protein>
    <recommendedName>
        <fullName evidence="2">histidine kinase</fullName>
        <ecNumber evidence="2">2.7.13.3</ecNumber>
    </recommendedName>
</protein>
<dbReference type="SUPFAM" id="SSF47384">
    <property type="entry name" value="Homodimeric domain of signal transducing histidine kinase"/>
    <property type="match status" value="1"/>
</dbReference>
<keyword evidence="8" id="KW-1185">Reference proteome</keyword>
<comment type="caution">
    <text evidence="7">The sequence shown here is derived from an EMBL/GenBank/DDBJ whole genome shotgun (WGS) entry which is preliminary data.</text>
</comment>
<keyword evidence="7" id="KW-0418">Kinase</keyword>
<dbReference type="InterPro" id="IPR003661">
    <property type="entry name" value="HisK_dim/P_dom"/>
</dbReference>
<dbReference type="Gene3D" id="3.30.450.20">
    <property type="entry name" value="PAS domain"/>
    <property type="match status" value="1"/>
</dbReference>
<dbReference type="PANTHER" id="PTHR43065">
    <property type="entry name" value="SENSOR HISTIDINE KINASE"/>
    <property type="match status" value="1"/>
</dbReference>
<evidence type="ECO:0000259" key="6">
    <source>
        <dbReference type="SMART" id="SM00388"/>
    </source>
</evidence>
<dbReference type="InterPro" id="IPR013656">
    <property type="entry name" value="PAS_4"/>
</dbReference>
<reference evidence="7 8" key="1">
    <citation type="submission" date="2018-08" db="EMBL/GenBank/DDBJ databases">
        <title>Komagataeibacter sp. AV 382.</title>
        <authorList>
            <person name="Skraban J."/>
            <person name="Trcek J."/>
        </authorList>
    </citation>
    <scope>NUCLEOTIDE SEQUENCE [LARGE SCALE GENOMIC DNA]</scope>
    <source>
        <strain evidence="7 8">AV 382</strain>
    </source>
</reference>
<dbReference type="SMART" id="SM00387">
    <property type="entry name" value="HATPase_c"/>
    <property type="match status" value="1"/>
</dbReference>
<dbReference type="PRINTS" id="PR00344">
    <property type="entry name" value="BCTRLSENSOR"/>
</dbReference>
<feature type="domain" description="Signal transduction histidine kinase dimerisation/phosphoacceptor" evidence="6">
    <location>
        <begin position="199"/>
        <end position="294"/>
    </location>
</feature>
<evidence type="ECO:0000256" key="1">
    <source>
        <dbReference type="ARBA" id="ARBA00000085"/>
    </source>
</evidence>
<feature type="domain" description="Histidine kinase/HSP90-like ATPase" evidence="5">
    <location>
        <begin position="334"/>
        <end position="444"/>
    </location>
</feature>
<dbReference type="InterPro" id="IPR036890">
    <property type="entry name" value="HATPase_C_sf"/>
</dbReference>
<evidence type="ECO:0000256" key="4">
    <source>
        <dbReference type="SAM" id="Coils"/>
    </source>
</evidence>
<dbReference type="OrthoDB" id="9795133at2"/>
<dbReference type="Pfam" id="PF00512">
    <property type="entry name" value="HisKA"/>
    <property type="match status" value="1"/>
</dbReference>
<sequence>MDGFIPPVEKADETVPVTDNEQVWLNVLHKMDETWAELMAQQVALERKNAELEDAHTFMAGVFDAMSDILVACDTTLRVVRTNQAAERLLLPAAAAGARMGWLKDLIHPSSPTAAEDVAAAMARRQRLEDREFVLSTVNGPLPFAVNGAALYDRRRPSGMVLVARPLGELRRAYSELDRAHQRLKEAQTQLVQAEKMASLGRLVAGVAHELNNPISFVYGNAHTLRRFASRLESYLGVIHASACAAEFSRQRHDLRIDMVMSELNGALGGIVEGAERVRDIVADLRRFSSGAHARGGIFDLASVAHTAQDWVLAAGGRPVAVTIDIEGPLEIDGHAGQMQQVMMNLVQNAVDAMEGIETPVLHISGRRQDGRVLLMVRDNGPGIDPEIAGRIFDPFFTTKPVGKGTGLGLAISYRMVSEHGGTITAAAHPDGGTIMTLDLPDCPPAPSRPEGRDGL</sequence>